<dbReference type="Pfam" id="PF13379">
    <property type="entry name" value="NMT1_2"/>
    <property type="match status" value="1"/>
</dbReference>
<protein>
    <submittedName>
        <fullName evidence="6">ABC-type nitrate/sulfonate/bicarbonate transportsystem, periplasmic component</fullName>
    </submittedName>
</protein>
<reference evidence="6 7" key="1">
    <citation type="submission" date="2020-11" db="EMBL/GenBank/DDBJ databases">
        <title>Carbohydrate-dependent, anaerobic sulfur respiration: A novel catabolism in halophilic archaea.</title>
        <authorList>
            <person name="Sorokin D.Y."/>
            <person name="Messina E."/>
            <person name="Smedile F."/>
            <person name="La Cono V."/>
            <person name="Hallsworth J.E."/>
            <person name="Yakimov M.M."/>
        </authorList>
    </citation>
    <scope>NUCLEOTIDE SEQUENCE [LARGE SCALE GENOMIC DNA]</scope>
    <source>
        <strain evidence="6 7">HSR12-2</strain>
    </source>
</reference>
<comment type="similarity">
    <text evidence="2">Belongs to the bacterial solute-binding protein SsuA/TauA family.</text>
</comment>
<dbReference type="PANTHER" id="PTHR30024:SF47">
    <property type="entry name" value="TAURINE-BINDING PERIPLASMIC PROTEIN"/>
    <property type="match status" value="1"/>
</dbReference>
<name>A0A897N8J9_9EURY</name>
<dbReference type="KEGG" id="hds:HSR122_0127"/>
<proteinExistence type="inferred from homology"/>
<dbReference type="PANTHER" id="PTHR30024">
    <property type="entry name" value="ALIPHATIC SULFONATES-BINDING PROTEIN-RELATED"/>
    <property type="match status" value="1"/>
</dbReference>
<dbReference type="EMBL" id="CP064788">
    <property type="protein sequence ID" value="QSG07545.1"/>
    <property type="molecule type" value="Genomic_DNA"/>
</dbReference>
<dbReference type="Proteomes" id="UP000662973">
    <property type="component" value="Chromosome"/>
</dbReference>
<evidence type="ECO:0000256" key="2">
    <source>
        <dbReference type="ARBA" id="ARBA00010742"/>
    </source>
</evidence>
<dbReference type="GO" id="GO:0042597">
    <property type="term" value="C:periplasmic space"/>
    <property type="evidence" value="ECO:0007669"/>
    <property type="project" value="UniProtKB-SubCell"/>
</dbReference>
<evidence type="ECO:0000313" key="6">
    <source>
        <dbReference type="EMBL" id="QSG07545.1"/>
    </source>
</evidence>
<organism evidence="6 7">
    <name type="scientific">Halapricum desulfuricans</name>
    <dbReference type="NCBI Taxonomy" id="2841257"/>
    <lineage>
        <taxon>Archaea</taxon>
        <taxon>Methanobacteriati</taxon>
        <taxon>Methanobacteriota</taxon>
        <taxon>Stenosarchaea group</taxon>
        <taxon>Halobacteria</taxon>
        <taxon>Halobacteriales</taxon>
        <taxon>Haloarculaceae</taxon>
        <taxon>Halapricum</taxon>
    </lineage>
</organism>
<dbReference type="InterPro" id="IPR006311">
    <property type="entry name" value="TAT_signal"/>
</dbReference>
<keyword evidence="5" id="KW-0812">Transmembrane</keyword>
<evidence type="ECO:0000313" key="7">
    <source>
        <dbReference type="Proteomes" id="UP000662973"/>
    </source>
</evidence>
<dbReference type="SUPFAM" id="SSF53850">
    <property type="entry name" value="Periplasmic binding protein-like II"/>
    <property type="match status" value="1"/>
</dbReference>
<evidence type="ECO:0000256" key="3">
    <source>
        <dbReference type="ARBA" id="ARBA00022729"/>
    </source>
</evidence>
<sequence>MADGTRLSRSNGRERSTRRRFLAGTSVAAAAGVAGCNGLLGSSDESNTGPETVTFGTLTIPAVAEVLVAKDRGYFEERDIELEVERIQSAQRATPQLASGDLDTATGSVGAGLFNSMAQDVEISVVADQTQYWRGQPSSNKVLIRPEKYSEGMTLADVSEDFTIALHGKGNVDAYIWARLLQRNDMTWGDVRTREILYTNMTGAMSAGEIDAAAIPDPLGLGMVNETGAKRLLYASEVAPRMQIGVYLFGEPFMQDRPEIARRWLEAYLLGVREYYELGGFPSDEVASIVSEEFDLRKNLIKMSIPSLPHKNGRLNRESIMSQQAYHHCRGEVEEQAEESAIVDESLLEEALDDVGRLDDPEPAVETINEWGQTSPKPYSELETIDEPEGFPADPLCE</sequence>
<feature type="transmembrane region" description="Helical" evidence="5">
    <location>
        <begin position="21"/>
        <end position="40"/>
    </location>
</feature>
<feature type="region of interest" description="Disordered" evidence="4">
    <location>
        <begin position="370"/>
        <end position="398"/>
    </location>
</feature>
<evidence type="ECO:0000256" key="1">
    <source>
        <dbReference type="ARBA" id="ARBA00004418"/>
    </source>
</evidence>
<evidence type="ECO:0000256" key="4">
    <source>
        <dbReference type="SAM" id="MobiDB-lite"/>
    </source>
</evidence>
<keyword evidence="5" id="KW-1133">Transmembrane helix</keyword>
<keyword evidence="5" id="KW-0472">Membrane</keyword>
<accession>A0A897N8J9</accession>
<keyword evidence="3" id="KW-0732">Signal</keyword>
<dbReference type="Gene3D" id="3.40.190.10">
    <property type="entry name" value="Periplasmic binding protein-like II"/>
    <property type="match status" value="2"/>
</dbReference>
<dbReference type="GeneID" id="68850808"/>
<dbReference type="RefSeq" id="WP_229110716.1">
    <property type="nucleotide sequence ID" value="NZ_CP064788.1"/>
</dbReference>
<dbReference type="AlphaFoldDB" id="A0A897N8J9"/>
<comment type="subcellular location">
    <subcellularLocation>
        <location evidence="1">Periplasm</location>
    </subcellularLocation>
</comment>
<keyword evidence="7" id="KW-1185">Reference proteome</keyword>
<gene>
    <name evidence="6" type="primary">tauA</name>
    <name evidence="6" type="ORF">HSR122_0127</name>
</gene>
<dbReference type="PROSITE" id="PS51318">
    <property type="entry name" value="TAT"/>
    <property type="match status" value="1"/>
</dbReference>
<evidence type="ECO:0000256" key="5">
    <source>
        <dbReference type="SAM" id="Phobius"/>
    </source>
</evidence>